<dbReference type="AlphaFoldDB" id="A0A3M7Q790"/>
<evidence type="ECO:0000313" key="2">
    <source>
        <dbReference type="EMBL" id="RNA07054.1"/>
    </source>
</evidence>
<reference evidence="2 3" key="1">
    <citation type="journal article" date="2018" name="Sci. Rep.">
        <title>Genomic signatures of local adaptation to the degree of environmental predictability in rotifers.</title>
        <authorList>
            <person name="Franch-Gras L."/>
            <person name="Hahn C."/>
            <person name="Garcia-Roger E.M."/>
            <person name="Carmona M.J."/>
            <person name="Serra M."/>
            <person name="Gomez A."/>
        </authorList>
    </citation>
    <scope>NUCLEOTIDE SEQUENCE [LARGE SCALE GENOMIC DNA]</scope>
    <source>
        <strain evidence="2">HYR1</strain>
    </source>
</reference>
<name>A0A3M7Q790_BRAPC</name>
<dbReference type="Proteomes" id="UP000276133">
    <property type="component" value="Unassembled WGS sequence"/>
</dbReference>
<keyword evidence="1" id="KW-0812">Transmembrane</keyword>
<comment type="caution">
    <text evidence="2">The sequence shown here is derived from an EMBL/GenBank/DDBJ whole genome shotgun (WGS) entry which is preliminary data.</text>
</comment>
<sequence>MTKVLNYSIKIIYILEKINLSKDAFKIILLQNVNNFIPKSVNSNMKPKVLLDFFDFQIKENLFFYCYFYLFINKIIQTSMISKKFALKTLKKIV</sequence>
<keyword evidence="1" id="KW-1133">Transmembrane helix</keyword>
<evidence type="ECO:0000313" key="3">
    <source>
        <dbReference type="Proteomes" id="UP000276133"/>
    </source>
</evidence>
<protein>
    <submittedName>
        <fullName evidence="2">Uncharacterized protein</fullName>
    </submittedName>
</protein>
<keyword evidence="3" id="KW-1185">Reference proteome</keyword>
<accession>A0A3M7Q790</accession>
<evidence type="ECO:0000256" key="1">
    <source>
        <dbReference type="SAM" id="Phobius"/>
    </source>
</evidence>
<dbReference type="EMBL" id="REGN01007174">
    <property type="protein sequence ID" value="RNA07054.1"/>
    <property type="molecule type" value="Genomic_DNA"/>
</dbReference>
<feature type="transmembrane region" description="Helical" evidence="1">
    <location>
        <begin position="62"/>
        <end position="82"/>
    </location>
</feature>
<gene>
    <name evidence="2" type="ORF">BpHYR1_039504</name>
</gene>
<proteinExistence type="predicted"/>
<keyword evidence="1" id="KW-0472">Membrane</keyword>
<organism evidence="2 3">
    <name type="scientific">Brachionus plicatilis</name>
    <name type="common">Marine rotifer</name>
    <name type="synonym">Brachionus muelleri</name>
    <dbReference type="NCBI Taxonomy" id="10195"/>
    <lineage>
        <taxon>Eukaryota</taxon>
        <taxon>Metazoa</taxon>
        <taxon>Spiralia</taxon>
        <taxon>Gnathifera</taxon>
        <taxon>Rotifera</taxon>
        <taxon>Eurotatoria</taxon>
        <taxon>Monogononta</taxon>
        <taxon>Pseudotrocha</taxon>
        <taxon>Ploima</taxon>
        <taxon>Brachionidae</taxon>
        <taxon>Brachionus</taxon>
    </lineage>
</organism>